<dbReference type="EMBL" id="QFFF01000002">
    <property type="protein sequence ID" value="PWG01425.1"/>
    <property type="molecule type" value="Genomic_DNA"/>
</dbReference>
<evidence type="ECO:0000259" key="8">
    <source>
        <dbReference type="PROSITE" id="PS50110"/>
    </source>
</evidence>
<evidence type="ECO:0000313" key="10">
    <source>
        <dbReference type="EMBL" id="PWG01425.1"/>
    </source>
</evidence>
<evidence type="ECO:0000256" key="3">
    <source>
        <dbReference type="ARBA" id="ARBA00022801"/>
    </source>
</evidence>
<dbReference type="SUPFAM" id="SSF52738">
    <property type="entry name" value="Methylesterase CheB, C-terminal domain"/>
    <property type="match status" value="1"/>
</dbReference>
<dbReference type="Proteomes" id="UP000245916">
    <property type="component" value="Unassembled WGS sequence"/>
</dbReference>
<dbReference type="SUPFAM" id="SSF52172">
    <property type="entry name" value="CheY-like"/>
    <property type="match status" value="1"/>
</dbReference>
<dbReference type="InterPro" id="IPR008248">
    <property type="entry name" value="CheB-like"/>
</dbReference>
<accession>A0A2U2IZA7</accession>
<dbReference type="InterPro" id="IPR011006">
    <property type="entry name" value="CheY-like_superfamily"/>
</dbReference>
<feature type="modified residue" description="4-aspartylphosphate" evidence="7">
    <location>
        <position position="50"/>
    </location>
</feature>
<evidence type="ECO:0000313" key="11">
    <source>
        <dbReference type="Proteomes" id="UP000245916"/>
    </source>
</evidence>
<dbReference type="InterPro" id="IPR001789">
    <property type="entry name" value="Sig_transdc_resp-reg_receiver"/>
</dbReference>
<dbReference type="GO" id="GO:0000156">
    <property type="term" value="F:phosphorelay response regulator activity"/>
    <property type="evidence" value="ECO:0007669"/>
    <property type="project" value="InterPro"/>
</dbReference>
<evidence type="ECO:0000256" key="1">
    <source>
        <dbReference type="ARBA" id="ARBA00022490"/>
    </source>
</evidence>
<comment type="caution">
    <text evidence="10">The sequence shown here is derived from an EMBL/GenBank/DDBJ whole genome shotgun (WGS) entry which is preliminary data.</text>
</comment>
<dbReference type="Pfam" id="PF00072">
    <property type="entry name" value="Response_reg"/>
    <property type="match status" value="1"/>
</dbReference>
<keyword evidence="7" id="KW-0597">Phosphoprotein</keyword>
<protein>
    <recommendedName>
        <fullName evidence="4">protein-glutamate methylesterase</fullName>
        <ecNumber evidence="4">3.1.1.61</ecNumber>
    </recommendedName>
</protein>
<dbReference type="Gene3D" id="3.40.50.2300">
    <property type="match status" value="1"/>
</dbReference>
<reference evidence="10 11" key="1">
    <citation type="submission" date="2018-05" db="EMBL/GenBank/DDBJ databases">
        <title>Genome of Sphingosinicella humi QZX222.</title>
        <authorList>
            <person name="Qiao Z."/>
            <person name="Wang G."/>
        </authorList>
    </citation>
    <scope>NUCLEOTIDE SEQUENCE [LARGE SCALE GENOMIC DNA]</scope>
    <source>
        <strain evidence="10 11">QZX222</strain>
    </source>
</reference>
<organism evidence="10 11">
    <name type="scientific">Allosphingosinicella humi</name>
    <dbReference type="NCBI Taxonomy" id="2068657"/>
    <lineage>
        <taxon>Bacteria</taxon>
        <taxon>Pseudomonadati</taxon>
        <taxon>Pseudomonadota</taxon>
        <taxon>Alphaproteobacteria</taxon>
        <taxon>Sphingomonadales</taxon>
        <taxon>Sphingomonadaceae</taxon>
        <taxon>Allosphingosinicella</taxon>
    </lineage>
</organism>
<dbReference type="InterPro" id="IPR035909">
    <property type="entry name" value="CheB_C"/>
</dbReference>
<gene>
    <name evidence="10" type="ORF">DF286_14425</name>
</gene>
<dbReference type="PIRSF" id="PIRSF000876">
    <property type="entry name" value="RR_chemtxs_CheB"/>
    <property type="match status" value="1"/>
</dbReference>
<dbReference type="EC" id="3.1.1.61" evidence="4"/>
<feature type="domain" description="Response regulatory" evidence="8">
    <location>
        <begin position="1"/>
        <end position="117"/>
    </location>
</feature>
<dbReference type="PANTHER" id="PTHR42872">
    <property type="entry name" value="PROTEIN-GLUTAMATE METHYLESTERASE/PROTEIN-GLUTAMINE GLUTAMINASE"/>
    <property type="match status" value="1"/>
</dbReference>
<dbReference type="PANTHER" id="PTHR42872:SF6">
    <property type="entry name" value="PROTEIN-GLUTAMATE METHYLESTERASE_PROTEIN-GLUTAMINE GLUTAMINASE"/>
    <property type="match status" value="1"/>
</dbReference>
<evidence type="ECO:0000259" key="9">
    <source>
        <dbReference type="PROSITE" id="PS50122"/>
    </source>
</evidence>
<dbReference type="GO" id="GO:0006935">
    <property type="term" value="P:chemotaxis"/>
    <property type="evidence" value="ECO:0007669"/>
    <property type="project" value="UniProtKB-UniRule"/>
</dbReference>
<feature type="domain" description="CheB-type methylesterase" evidence="9">
    <location>
        <begin position="150"/>
        <end position="343"/>
    </location>
</feature>
<dbReference type="CDD" id="cd17541">
    <property type="entry name" value="REC_CheB-like"/>
    <property type="match status" value="1"/>
</dbReference>
<keyword evidence="2 6" id="KW-0145">Chemotaxis</keyword>
<sequence>MIVDDSPIARAVLSRMLSAHKDFEIVALAGNAGEALDALKSVRVDIVLLDVEMPGTSGLQALPEILKRGRGARVLIVSSICEDGAEATVKALALGAADTLPKPGTGTFAGRFSEVLAERLRRIGRVSAGQAAGAGASAADLPEVTLRAMPDTSLGCLALGASTGGLHALGEFLKSLPSKLGGPILVTQHLPDVFMPFFARQIAAAAGREARVVDEGMRLEPEQIFIARGDAHLCLAREGRSVHVTLSRDPASSGCLPSVDSMFWSVGEVYGRHGLGVVFSGMGRDGLVGSARLVDSGGAVLVQNQETSAVWGMPRAVAEAGLASAVLSPADLARRVAARAQGVPWK</sequence>
<dbReference type="InterPro" id="IPR000673">
    <property type="entry name" value="Sig_transdc_resp-reg_Me-estase"/>
</dbReference>
<evidence type="ECO:0000256" key="6">
    <source>
        <dbReference type="PROSITE-ProRule" id="PRU00050"/>
    </source>
</evidence>
<dbReference type="AlphaFoldDB" id="A0A2U2IZA7"/>
<evidence type="ECO:0000256" key="4">
    <source>
        <dbReference type="ARBA" id="ARBA00039140"/>
    </source>
</evidence>
<evidence type="ECO:0000256" key="2">
    <source>
        <dbReference type="ARBA" id="ARBA00022500"/>
    </source>
</evidence>
<dbReference type="SMART" id="SM00448">
    <property type="entry name" value="REC"/>
    <property type="match status" value="1"/>
</dbReference>
<feature type="active site" evidence="6">
    <location>
        <position position="189"/>
    </location>
</feature>
<dbReference type="CDD" id="cd16432">
    <property type="entry name" value="CheB_Rec"/>
    <property type="match status" value="1"/>
</dbReference>
<dbReference type="GO" id="GO:0005737">
    <property type="term" value="C:cytoplasm"/>
    <property type="evidence" value="ECO:0007669"/>
    <property type="project" value="InterPro"/>
</dbReference>
<evidence type="ECO:0000256" key="5">
    <source>
        <dbReference type="ARBA" id="ARBA00048267"/>
    </source>
</evidence>
<feature type="active site" evidence="6">
    <location>
        <position position="162"/>
    </location>
</feature>
<keyword evidence="1" id="KW-0963">Cytoplasm</keyword>
<keyword evidence="11" id="KW-1185">Reference proteome</keyword>
<dbReference type="OrthoDB" id="9793421at2"/>
<dbReference type="Pfam" id="PF01339">
    <property type="entry name" value="CheB_methylest"/>
    <property type="match status" value="1"/>
</dbReference>
<dbReference type="PROSITE" id="PS50110">
    <property type="entry name" value="RESPONSE_REGULATORY"/>
    <property type="match status" value="1"/>
</dbReference>
<keyword evidence="3 6" id="KW-0378">Hydrolase</keyword>
<comment type="catalytic activity">
    <reaction evidence="5">
        <text>[protein]-L-glutamate 5-O-methyl ester + H2O = L-glutamyl-[protein] + methanol + H(+)</text>
        <dbReference type="Rhea" id="RHEA:23236"/>
        <dbReference type="Rhea" id="RHEA-COMP:10208"/>
        <dbReference type="Rhea" id="RHEA-COMP:10311"/>
        <dbReference type="ChEBI" id="CHEBI:15377"/>
        <dbReference type="ChEBI" id="CHEBI:15378"/>
        <dbReference type="ChEBI" id="CHEBI:17790"/>
        <dbReference type="ChEBI" id="CHEBI:29973"/>
        <dbReference type="ChEBI" id="CHEBI:82795"/>
        <dbReference type="EC" id="3.1.1.61"/>
    </reaction>
</comment>
<dbReference type="PROSITE" id="PS50122">
    <property type="entry name" value="CHEB"/>
    <property type="match status" value="1"/>
</dbReference>
<proteinExistence type="predicted"/>
<feature type="active site" evidence="6">
    <location>
        <position position="285"/>
    </location>
</feature>
<dbReference type="Gene3D" id="3.40.50.180">
    <property type="entry name" value="Methylesterase CheB, C-terminal domain"/>
    <property type="match status" value="1"/>
</dbReference>
<evidence type="ECO:0000256" key="7">
    <source>
        <dbReference type="PROSITE-ProRule" id="PRU00169"/>
    </source>
</evidence>
<dbReference type="GO" id="GO:0008984">
    <property type="term" value="F:protein-glutamate methylesterase activity"/>
    <property type="evidence" value="ECO:0007669"/>
    <property type="project" value="UniProtKB-EC"/>
</dbReference>
<name>A0A2U2IZA7_9SPHN</name>